<dbReference type="EMBL" id="JACHGT010000023">
    <property type="protein sequence ID" value="MBB6039558.1"/>
    <property type="molecule type" value="Genomic_DNA"/>
</dbReference>
<sequence>MHLLVGDVVDDDDSLVVSIRSEKNSHAIRDVAIPYGTNREMCPVRSWRRWRDAARLTPGEAAFMRIDRWGRLDRVAMTGEAVGDLVTRRANLASADGIRGHSLRRGLATEARRAGRDRTAIARQGGWSEKSGSLDAYLETVDRWTDNATAGLL</sequence>
<dbReference type="InterPro" id="IPR011010">
    <property type="entry name" value="DNA_brk_join_enz"/>
</dbReference>
<dbReference type="SUPFAM" id="SSF56349">
    <property type="entry name" value="DNA breaking-rejoining enzymes"/>
    <property type="match status" value="1"/>
</dbReference>
<dbReference type="GO" id="GO:0006310">
    <property type="term" value="P:DNA recombination"/>
    <property type="evidence" value="ECO:0007669"/>
    <property type="project" value="UniProtKB-KW"/>
</dbReference>
<dbReference type="Proteomes" id="UP000548476">
    <property type="component" value="Unassembled WGS sequence"/>
</dbReference>
<organism evidence="2 3">
    <name type="scientific">Phytomonospora endophytica</name>
    <dbReference type="NCBI Taxonomy" id="714109"/>
    <lineage>
        <taxon>Bacteria</taxon>
        <taxon>Bacillati</taxon>
        <taxon>Actinomycetota</taxon>
        <taxon>Actinomycetes</taxon>
        <taxon>Micromonosporales</taxon>
        <taxon>Micromonosporaceae</taxon>
        <taxon>Phytomonospora</taxon>
    </lineage>
</organism>
<proteinExistence type="predicted"/>
<evidence type="ECO:0000313" key="2">
    <source>
        <dbReference type="EMBL" id="MBB6039558.1"/>
    </source>
</evidence>
<dbReference type="RefSeq" id="WP_184792645.1">
    <property type="nucleotide sequence ID" value="NZ_BONT01000089.1"/>
</dbReference>
<comment type="caution">
    <text evidence="2">The sequence shown here is derived from an EMBL/GenBank/DDBJ whole genome shotgun (WGS) entry which is preliminary data.</text>
</comment>
<dbReference type="GO" id="GO:0015074">
    <property type="term" value="P:DNA integration"/>
    <property type="evidence" value="ECO:0007669"/>
    <property type="project" value="InterPro"/>
</dbReference>
<name>A0A841G0V2_9ACTN</name>
<evidence type="ECO:0000256" key="1">
    <source>
        <dbReference type="ARBA" id="ARBA00023172"/>
    </source>
</evidence>
<dbReference type="Gene3D" id="1.10.443.10">
    <property type="entry name" value="Intergrase catalytic core"/>
    <property type="match status" value="1"/>
</dbReference>
<protein>
    <submittedName>
        <fullName evidence="2">Integrase</fullName>
    </submittedName>
</protein>
<dbReference type="AlphaFoldDB" id="A0A841G0V2"/>
<evidence type="ECO:0000313" key="3">
    <source>
        <dbReference type="Proteomes" id="UP000548476"/>
    </source>
</evidence>
<keyword evidence="3" id="KW-1185">Reference proteome</keyword>
<accession>A0A841G0V2</accession>
<dbReference type="GO" id="GO:0003677">
    <property type="term" value="F:DNA binding"/>
    <property type="evidence" value="ECO:0007669"/>
    <property type="project" value="InterPro"/>
</dbReference>
<reference evidence="2 3" key="1">
    <citation type="submission" date="2020-08" db="EMBL/GenBank/DDBJ databases">
        <title>Genomic Encyclopedia of Type Strains, Phase IV (KMG-IV): sequencing the most valuable type-strain genomes for metagenomic binning, comparative biology and taxonomic classification.</title>
        <authorList>
            <person name="Goeker M."/>
        </authorList>
    </citation>
    <scope>NUCLEOTIDE SEQUENCE [LARGE SCALE GENOMIC DNA]</scope>
    <source>
        <strain evidence="2 3">YIM 65646</strain>
    </source>
</reference>
<keyword evidence="1" id="KW-0233">DNA recombination</keyword>
<dbReference type="InterPro" id="IPR013762">
    <property type="entry name" value="Integrase-like_cat_sf"/>
</dbReference>
<gene>
    <name evidence="2" type="ORF">HNR73_007455</name>
</gene>